<organism evidence="1 2">
    <name type="scientific">Thalassobacterium maritimum</name>
    <dbReference type="NCBI Taxonomy" id="3041265"/>
    <lineage>
        <taxon>Bacteria</taxon>
        <taxon>Pseudomonadati</taxon>
        <taxon>Verrucomicrobiota</taxon>
        <taxon>Opitutia</taxon>
        <taxon>Puniceicoccales</taxon>
        <taxon>Coraliomargaritaceae</taxon>
        <taxon>Thalassobacterium</taxon>
    </lineage>
</organism>
<sequence>MVDLERLNSISDYLLEPIGNPHSNPQGYHGDYRLIGIDGTRFTLQNTTAILEKVPKAKTRNSPVGDGLQEVAFPQIYASSLVELGAHNPLAVSVGAGGDCELSLAASLLARLGPADMLMGDCLYGVGWFLHQLVGTSQCGAFLLKVFHSQTSSPVRRLADGSWIVEVKVRSRTRPAKIIATHRVREIHYAVESTNAQGELITETYRLWTNLIDSSEHPAQQMAELYNTRWEHEGYYRELKLEMKKHKYLSSQLLETAQIEILSMVWASALVARERQRIHEKSASQSAQSGENETIYQSQSIRFDLVRENVTTLWRLFESVGSIISEEQYQGFVDKFTTEADTFRSPKRRRRTCPRKIRQSVSHWPKVRIRSESREPVLITVLERAL</sequence>
<evidence type="ECO:0000313" key="1">
    <source>
        <dbReference type="EMBL" id="MDQ8209732.1"/>
    </source>
</evidence>
<protein>
    <recommendedName>
        <fullName evidence="3">Transposase IS4-like domain-containing protein</fullName>
    </recommendedName>
</protein>
<dbReference type="SUPFAM" id="SSF53098">
    <property type="entry name" value="Ribonuclease H-like"/>
    <property type="match status" value="1"/>
</dbReference>
<proteinExistence type="predicted"/>
<dbReference type="InterPro" id="IPR012337">
    <property type="entry name" value="RNaseH-like_sf"/>
</dbReference>
<keyword evidence="2" id="KW-1185">Reference proteome</keyword>
<comment type="caution">
    <text evidence="1">The sequence shown here is derived from an EMBL/GenBank/DDBJ whole genome shotgun (WGS) entry which is preliminary data.</text>
</comment>
<gene>
    <name evidence="1" type="ORF">QEH52_19595</name>
</gene>
<accession>A0ABU1B1S4</accession>
<evidence type="ECO:0008006" key="3">
    <source>
        <dbReference type="Google" id="ProtNLM"/>
    </source>
</evidence>
<dbReference type="RefSeq" id="WP_308952650.1">
    <property type="nucleotide sequence ID" value="NZ_JARXHW010000134.1"/>
</dbReference>
<name>A0ABU1B1S4_9BACT</name>
<reference evidence="1 2" key="1">
    <citation type="submission" date="2023-04" db="EMBL/GenBank/DDBJ databases">
        <title>A novel bacteria isolated from coastal sediment.</title>
        <authorList>
            <person name="Liu X.-J."/>
            <person name="Du Z.-J."/>
        </authorList>
    </citation>
    <scope>NUCLEOTIDE SEQUENCE [LARGE SCALE GENOMIC DNA]</scope>
    <source>
        <strain evidence="1 2">SDUM461003</strain>
    </source>
</reference>
<dbReference type="EMBL" id="JARXHW010000134">
    <property type="protein sequence ID" value="MDQ8209732.1"/>
    <property type="molecule type" value="Genomic_DNA"/>
</dbReference>
<evidence type="ECO:0000313" key="2">
    <source>
        <dbReference type="Proteomes" id="UP001225316"/>
    </source>
</evidence>
<dbReference type="Proteomes" id="UP001225316">
    <property type="component" value="Unassembled WGS sequence"/>
</dbReference>